<organism evidence="3 4">
    <name type="scientific">Anopheles culicifacies</name>
    <dbReference type="NCBI Taxonomy" id="139723"/>
    <lineage>
        <taxon>Eukaryota</taxon>
        <taxon>Metazoa</taxon>
        <taxon>Ecdysozoa</taxon>
        <taxon>Arthropoda</taxon>
        <taxon>Hexapoda</taxon>
        <taxon>Insecta</taxon>
        <taxon>Pterygota</taxon>
        <taxon>Neoptera</taxon>
        <taxon>Endopterygota</taxon>
        <taxon>Diptera</taxon>
        <taxon>Nematocera</taxon>
        <taxon>Culicoidea</taxon>
        <taxon>Culicidae</taxon>
        <taxon>Anophelinae</taxon>
        <taxon>Anopheles</taxon>
        <taxon>culicifacies species complex</taxon>
    </lineage>
</organism>
<protein>
    <recommendedName>
        <fullName evidence="5">Secreted peptide</fullName>
    </recommendedName>
</protein>
<feature type="transmembrane region" description="Helical" evidence="1">
    <location>
        <begin position="85"/>
        <end position="103"/>
    </location>
</feature>
<feature type="signal peptide" evidence="2">
    <location>
        <begin position="1"/>
        <end position="19"/>
    </location>
</feature>
<reference evidence="3" key="2">
    <citation type="submission" date="2020-05" db="UniProtKB">
        <authorList>
            <consortium name="EnsemblMetazoa"/>
        </authorList>
    </citation>
    <scope>IDENTIFICATION</scope>
    <source>
        <strain evidence="3">A-37</strain>
    </source>
</reference>
<keyword evidence="1" id="KW-1133">Transmembrane helix</keyword>
<evidence type="ECO:0000313" key="4">
    <source>
        <dbReference type="Proteomes" id="UP000075883"/>
    </source>
</evidence>
<keyword evidence="2" id="KW-0732">Signal</keyword>
<sequence>MFICCCWCIIIIGDAGAAALPPTFILCTTGSNGDTPLLSAIMLFRACDALCSSLKLLEKLLAVFTLCRGRLCPSAALRRLWRSRVIFVQEKLSSVWLLWLVVFHLRRMLLVRIPIVIRVLMIELLLLLLLMLLLLLLLVVIHVQIRLSESIVIQTPNNISYYAYSTLREHGRSAFSTTISSSTTVAPSFDSFEVDSGSPATLLPLLLCPARMSGEVW</sequence>
<name>A0A182M936_9DIPT</name>
<keyword evidence="1" id="KW-0812">Transmembrane</keyword>
<evidence type="ECO:0000256" key="2">
    <source>
        <dbReference type="SAM" id="SignalP"/>
    </source>
</evidence>
<feature type="transmembrane region" description="Helical" evidence="1">
    <location>
        <begin position="115"/>
        <end position="141"/>
    </location>
</feature>
<keyword evidence="1" id="KW-0472">Membrane</keyword>
<keyword evidence="4" id="KW-1185">Reference proteome</keyword>
<accession>A0A182M936</accession>
<dbReference type="VEuPathDB" id="VectorBase:ACUA012496"/>
<proteinExistence type="predicted"/>
<dbReference type="EnsemblMetazoa" id="ACUA012496-RA">
    <property type="protein sequence ID" value="ACUA012496-PA"/>
    <property type="gene ID" value="ACUA012496"/>
</dbReference>
<dbReference type="Proteomes" id="UP000075883">
    <property type="component" value="Unassembled WGS sequence"/>
</dbReference>
<dbReference type="AlphaFoldDB" id="A0A182M936"/>
<evidence type="ECO:0008006" key="5">
    <source>
        <dbReference type="Google" id="ProtNLM"/>
    </source>
</evidence>
<dbReference type="EMBL" id="AXCM01000823">
    <property type="status" value="NOT_ANNOTATED_CDS"/>
    <property type="molecule type" value="Genomic_DNA"/>
</dbReference>
<evidence type="ECO:0000256" key="1">
    <source>
        <dbReference type="SAM" id="Phobius"/>
    </source>
</evidence>
<reference evidence="4" key="1">
    <citation type="submission" date="2013-09" db="EMBL/GenBank/DDBJ databases">
        <title>The Genome Sequence of Anopheles culicifacies species A.</title>
        <authorList>
            <consortium name="The Broad Institute Genomics Platform"/>
            <person name="Neafsey D.E."/>
            <person name="Besansky N."/>
            <person name="Howell P."/>
            <person name="Walton C."/>
            <person name="Young S.K."/>
            <person name="Zeng Q."/>
            <person name="Gargeya S."/>
            <person name="Fitzgerald M."/>
            <person name="Haas B."/>
            <person name="Abouelleil A."/>
            <person name="Allen A.W."/>
            <person name="Alvarado L."/>
            <person name="Arachchi H.M."/>
            <person name="Berlin A.M."/>
            <person name="Chapman S.B."/>
            <person name="Gainer-Dewar J."/>
            <person name="Goldberg J."/>
            <person name="Griggs A."/>
            <person name="Gujja S."/>
            <person name="Hansen M."/>
            <person name="Howarth C."/>
            <person name="Imamovic A."/>
            <person name="Ireland A."/>
            <person name="Larimer J."/>
            <person name="McCowan C."/>
            <person name="Murphy C."/>
            <person name="Pearson M."/>
            <person name="Poon T.W."/>
            <person name="Priest M."/>
            <person name="Roberts A."/>
            <person name="Saif S."/>
            <person name="Shea T."/>
            <person name="Sisk P."/>
            <person name="Sykes S."/>
            <person name="Wortman J."/>
            <person name="Nusbaum C."/>
            <person name="Birren B."/>
        </authorList>
    </citation>
    <scope>NUCLEOTIDE SEQUENCE [LARGE SCALE GENOMIC DNA]</scope>
    <source>
        <strain evidence="4">A-37</strain>
    </source>
</reference>
<evidence type="ECO:0000313" key="3">
    <source>
        <dbReference type="EnsemblMetazoa" id="ACUA012496-PA"/>
    </source>
</evidence>
<feature type="chain" id="PRO_5008128030" description="Secreted peptide" evidence="2">
    <location>
        <begin position="20"/>
        <end position="217"/>
    </location>
</feature>